<dbReference type="EMBL" id="JAFEUO010000001">
    <property type="protein sequence ID" value="MBM7081776.1"/>
    <property type="molecule type" value="Genomic_DNA"/>
</dbReference>
<gene>
    <name evidence="3" type="ORF">JQN84_04355</name>
</gene>
<proteinExistence type="predicted"/>
<dbReference type="Pfam" id="PF13519">
    <property type="entry name" value="VWA_2"/>
    <property type="match status" value="1"/>
</dbReference>
<keyword evidence="4" id="KW-1185">Reference proteome</keyword>
<reference evidence="3 4" key="1">
    <citation type="submission" date="2021-02" db="EMBL/GenBank/DDBJ databases">
        <authorList>
            <person name="Lee D.-H."/>
        </authorList>
    </citation>
    <scope>NUCLEOTIDE SEQUENCE [LARGE SCALE GENOMIC DNA]</scope>
    <source>
        <strain evidence="3 4">MMS20-R2-29</strain>
    </source>
</reference>
<dbReference type="SUPFAM" id="SSF50494">
    <property type="entry name" value="Trypsin-like serine proteases"/>
    <property type="match status" value="1"/>
</dbReference>
<feature type="region of interest" description="Disordered" evidence="1">
    <location>
        <begin position="231"/>
        <end position="261"/>
    </location>
</feature>
<evidence type="ECO:0000313" key="4">
    <source>
        <dbReference type="Proteomes" id="UP000809587"/>
    </source>
</evidence>
<evidence type="ECO:0000259" key="2">
    <source>
        <dbReference type="PROSITE" id="PS50234"/>
    </source>
</evidence>
<dbReference type="Proteomes" id="UP000809587">
    <property type="component" value="Unassembled WGS sequence"/>
</dbReference>
<dbReference type="Pfam" id="PF13365">
    <property type="entry name" value="Trypsin_2"/>
    <property type="match status" value="1"/>
</dbReference>
<dbReference type="InterPro" id="IPR036465">
    <property type="entry name" value="vWFA_dom_sf"/>
</dbReference>
<dbReference type="InterPro" id="IPR002035">
    <property type="entry name" value="VWF_A"/>
</dbReference>
<dbReference type="Gene3D" id="3.40.50.410">
    <property type="entry name" value="von Willebrand factor, type A domain"/>
    <property type="match status" value="1"/>
</dbReference>
<feature type="domain" description="VWFA" evidence="2">
    <location>
        <begin position="673"/>
        <end position="858"/>
    </location>
</feature>
<comment type="caution">
    <text evidence="3">The sequence shown here is derived from an EMBL/GenBank/DDBJ whole genome shotgun (WGS) entry which is preliminary data.</text>
</comment>
<accession>A0ABS2J6M6</accession>
<organism evidence="3 4">
    <name type="scientific">Micromonospora humidisoli</name>
    <dbReference type="NCBI Taxonomy" id="2807622"/>
    <lineage>
        <taxon>Bacteria</taxon>
        <taxon>Bacillati</taxon>
        <taxon>Actinomycetota</taxon>
        <taxon>Actinomycetes</taxon>
        <taxon>Micromonosporales</taxon>
        <taxon>Micromonosporaceae</taxon>
        <taxon>Micromonospora</taxon>
    </lineage>
</organism>
<dbReference type="PROSITE" id="PS50234">
    <property type="entry name" value="VWFA"/>
    <property type="match status" value="1"/>
</dbReference>
<evidence type="ECO:0000313" key="3">
    <source>
        <dbReference type="EMBL" id="MBM7081776.1"/>
    </source>
</evidence>
<evidence type="ECO:0000256" key="1">
    <source>
        <dbReference type="SAM" id="MobiDB-lite"/>
    </source>
</evidence>
<dbReference type="InterPro" id="IPR009003">
    <property type="entry name" value="Peptidase_S1_PA"/>
</dbReference>
<dbReference type="SMART" id="SM00327">
    <property type="entry name" value="VWA"/>
    <property type="match status" value="1"/>
</dbReference>
<dbReference type="RefSeq" id="WP_204957053.1">
    <property type="nucleotide sequence ID" value="NZ_JAFEUO010000001.1"/>
</dbReference>
<dbReference type="SUPFAM" id="SSF53300">
    <property type="entry name" value="vWA-like"/>
    <property type="match status" value="1"/>
</dbReference>
<name>A0ABS2J6M6_9ACTN</name>
<sequence length="865" mass="92820">MPDDAELAVAGVRNAAGAVVGAAFLIDRHLLLTCTHVVRAALTGEVSPTPDEPADTASLSGGQVEVVFPLVRRGRPAIAVVLPPDDPDDPDDPGDVTVLRLVTPVPAGIRPVRLARPGESGTRDRVCRVFGFPGGKGRWFEGRVVGPVGGGWMQLANPTDAGYQIQPGYSGAPVWDHRVRCVVGMIVSADQRTRPQLEYPAAFMIPIRRLPVPATFGPPLVVTRWRQPFSRWRTGSGPPAGQLARPGTPAPAGTPSPDAVARPRRLRPGWIAALVAVLAGICMVAPEPLPGCPPAAELRVAVAPDDLLTYQTVAAAFQRSSAVRGCRTVNMFVYSASAEEVAKGLRHDWSASAGEPASSGRPAVPGWYPADVGPRPDVWFPGAEPLDDQLRNLDSVRDFETVAWSPLVLGVPRGLVDADRDDLDRQRSLSWPELFGKASRSATDPPVVTGGGRPVPGVGWQVVRPDPTLSPEARMVDVALYQDVGTTQLRRQVEQPLERTQDARGYPLGTLAAVLCRQRQLAQDPSAPMPPAVITTEQALVRFNGGHRLGDACAELGRPTPHRSLVAFYPKQTPGVEHRVVRLHWPDAVQSPVARSTADDFRRWLAGPGRDVLRTEGFRVAGRDEPGSGLTETNGVLPDWPLENPQWQLADAADAAVLDTADRRYREARRPARVLLALDSSGSMLAPAGRGTRFDLAVDGVATALGQLGVRDEVGVWTFSTAYPGAAGRPRPVGPADPARDAALLARLRRTVPSGDTPLHRTIDDGFRELRRPGDPEGYLRALVVLTDGRDTASGDLVPRLDGQPPVRLYVLAVGEASCADRVRDRALRQAARSTGGECREVAAETIDQRLTELFAQLWEKGAEQ</sequence>
<protein>
    <submittedName>
        <fullName evidence="3">Trypsin-like peptidase domain-containing protein</fullName>
    </submittedName>
</protein>